<dbReference type="InterPro" id="IPR045245">
    <property type="entry name" value="Pfs2-like"/>
</dbReference>
<sequence length="528" mass="58132">MRHNPSTSVTSKFVHTSINKNRCPVNVVRWTPDARRLVTGAHSGEFTLWNGMTFNFETIQQAHDSAIRCMTWTRSDQFLVSADDHGYVKYWQQSLSNLKVFVAHKECVRDLSFAPTDSKFVTASDDGTLKLWDFATATEERTLTGHGWDVKCADWHPHRGLIVSGSKDNLVKMWDPRTGKSLSTLHGHKNTIGQVKWNRNGLWLVTASRDGLLRLFDVRTMREVQSFKGHKKEANAVAWHPIHETLFSSGGANGEMMFWQVGADIPEGTVEYAHESNIWSLDYHPLGHLLSTASNDHTTRFWTRNRPGETLHDRYSVGRDDWKRLKDGLEQVALYMAGGGEEGEVGKAVAAMMGGVGMSGMAVGGLGLTGDDDDDDALPGLPGLGLPIADSSIPGMGGGPSVQRARDPRDPRNSLRGGGTFSRGGSTSSSRAPRRGRSRSRSRSRSPRRSSSSSRSRSRSRSPRRDSYRSGRDRTSGRDRDSYRGSGRGSGLRGGSSLGSGSNRSSQPSSQEVCGRHGNVQWNSSNCR</sequence>
<dbReference type="InterPro" id="IPR001680">
    <property type="entry name" value="WD40_rpt"/>
</dbReference>
<feature type="repeat" description="WD" evidence="8">
    <location>
        <begin position="227"/>
        <end position="261"/>
    </location>
</feature>
<dbReference type="GO" id="GO:0000785">
    <property type="term" value="C:chromatin"/>
    <property type="evidence" value="ECO:0007669"/>
    <property type="project" value="EnsemblFungi"/>
</dbReference>
<comment type="function">
    <text evidence="6">Required for 3'-end cleavage and polyadenylation of pre-mRNAs. Also involved in chromosome segregation where it has a role in chromosome attachment to the mitotic spindle.</text>
</comment>
<feature type="repeat" description="WD" evidence="8">
    <location>
        <begin position="271"/>
        <end position="302"/>
    </location>
</feature>
<evidence type="ECO:0000256" key="2">
    <source>
        <dbReference type="ARBA" id="ARBA00022574"/>
    </source>
</evidence>
<dbReference type="CDD" id="cd00200">
    <property type="entry name" value="WD40"/>
    <property type="match status" value="1"/>
</dbReference>
<dbReference type="PRINTS" id="PR00320">
    <property type="entry name" value="GPROTEINBRPT"/>
</dbReference>
<name>A0A139AED9_GONPJ</name>
<evidence type="ECO:0000256" key="5">
    <source>
        <dbReference type="ARBA" id="ARBA00023242"/>
    </source>
</evidence>
<keyword evidence="11" id="KW-1185">Reference proteome</keyword>
<proteinExistence type="predicted"/>
<feature type="compositionally biased region" description="Gly residues" evidence="9">
    <location>
        <begin position="486"/>
        <end position="498"/>
    </location>
</feature>
<dbReference type="InterPro" id="IPR036322">
    <property type="entry name" value="WD40_repeat_dom_sf"/>
</dbReference>
<dbReference type="PANTHER" id="PTHR22836">
    <property type="entry name" value="WD40 REPEAT PROTEIN"/>
    <property type="match status" value="1"/>
</dbReference>
<feature type="compositionally biased region" description="Basic and acidic residues" evidence="9">
    <location>
        <begin position="404"/>
        <end position="413"/>
    </location>
</feature>
<feature type="repeat" description="WD" evidence="8">
    <location>
        <begin position="143"/>
        <end position="184"/>
    </location>
</feature>
<feature type="compositionally biased region" description="Low complexity" evidence="9">
    <location>
        <begin position="499"/>
        <end position="510"/>
    </location>
</feature>
<dbReference type="GO" id="GO:0005847">
    <property type="term" value="C:mRNA cleavage and polyadenylation specificity factor complex"/>
    <property type="evidence" value="ECO:0007669"/>
    <property type="project" value="EnsemblFungi"/>
</dbReference>
<feature type="compositionally biased region" description="Basic residues" evidence="9">
    <location>
        <begin position="432"/>
        <end position="448"/>
    </location>
</feature>
<dbReference type="OrthoDB" id="16717at2759"/>
<gene>
    <name evidence="10" type="ORF">M427DRAFT_331301</name>
</gene>
<dbReference type="InterPro" id="IPR015943">
    <property type="entry name" value="WD40/YVTN_repeat-like_dom_sf"/>
</dbReference>
<dbReference type="Gene3D" id="2.130.10.10">
    <property type="entry name" value="YVTN repeat-like/Quinoprotein amine dehydrogenase"/>
    <property type="match status" value="3"/>
</dbReference>
<evidence type="ECO:0000313" key="11">
    <source>
        <dbReference type="Proteomes" id="UP000070544"/>
    </source>
</evidence>
<dbReference type="Pfam" id="PF00400">
    <property type="entry name" value="WD40"/>
    <property type="match status" value="6"/>
</dbReference>
<feature type="compositionally biased region" description="Low complexity" evidence="9">
    <location>
        <begin position="378"/>
        <end position="387"/>
    </location>
</feature>
<feature type="repeat" description="WD" evidence="8">
    <location>
        <begin position="185"/>
        <end position="226"/>
    </location>
</feature>
<dbReference type="FunFam" id="2.130.10.10:FF:000085">
    <property type="entry name" value="WD repeat domain 33"/>
    <property type="match status" value="1"/>
</dbReference>
<evidence type="ECO:0000256" key="7">
    <source>
        <dbReference type="ARBA" id="ARBA00026154"/>
    </source>
</evidence>
<dbReference type="SUPFAM" id="SSF50978">
    <property type="entry name" value="WD40 repeat-like"/>
    <property type="match status" value="1"/>
</dbReference>
<comment type="subcellular location">
    <subcellularLocation>
        <location evidence="1">Nucleus</location>
    </subcellularLocation>
</comment>
<feature type="compositionally biased region" description="Basic and acidic residues" evidence="9">
    <location>
        <begin position="463"/>
        <end position="483"/>
    </location>
</feature>
<feature type="region of interest" description="Disordered" evidence="9">
    <location>
        <begin position="370"/>
        <end position="528"/>
    </location>
</feature>
<dbReference type="PROSITE" id="PS50294">
    <property type="entry name" value="WD_REPEATS_REGION"/>
    <property type="match status" value="4"/>
</dbReference>
<dbReference type="SMART" id="SM00320">
    <property type="entry name" value="WD40"/>
    <property type="match status" value="7"/>
</dbReference>
<evidence type="ECO:0000256" key="4">
    <source>
        <dbReference type="ARBA" id="ARBA00022737"/>
    </source>
</evidence>
<dbReference type="STRING" id="1344416.A0A139AED9"/>
<dbReference type="PANTHER" id="PTHR22836:SF0">
    <property type="entry name" value="PRE-MRNA 3' END PROCESSING PROTEIN WDR33"/>
    <property type="match status" value="1"/>
</dbReference>
<feature type="repeat" description="WD" evidence="8">
    <location>
        <begin position="60"/>
        <end position="92"/>
    </location>
</feature>
<feature type="repeat" description="WD" evidence="8">
    <location>
        <begin position="18"/>
        <end position="50"/>
    </location>
</feature>
<dbReference type="OMA" id="YAHESNI"/>
<evidence type="ECO:0000256" key="1">
    <source>
        <dbReference type="ARBA" id="ARBA00004123"/>
    </source>
</evidence>
<keyword evidence="4" id="KW-0677">Repeat</keyword>
<dbReference type="PROSITE" id="PS50082">
    <property type="entry name" value="WD_REPEATS_2"/>
    <property type="match status" value="7"/>
</dbReference>
<accession>A0A139AED9</accession>
<reference evidence="10 11" key="1">
    <citation type="journal article" date="2015" name="Genome Biol. Evol.">
        <title>Phylogenomic analyses indicate that early fungi evolved digesting cell walls of algal ancestors of land plants.</title>
        <authorList>
            <person name="Chang Y."/>
            <person name="Wang S."/>
            <person name="Sekimoto S."/>
            <person name="Aerts A.L."/>
            <person name="Choi C."/>
            <person name="Clum A."/>
            <person name="LaButti K.M."/>
            <person name="Lindquist E.A."/>
            <person name="Yee Ngan C."/>
            <person name="Ohm R.A."/>
            <person name="Salamov A.A."/>
            <person name="Grigoriev I.V."/>
            <person name="Spatafora J.W."/>
            <person name="Berbee M.L."/>
        </authorList>
    </citation>
    <scope>NUCLEOTIDE SEQUENCE [LARGE SCALE GENOMIC DNA]</scope>
    <source>
        <strain evidence="10 11">JEL478</strain>
    </source>
</reference>
<evidence type="ECO:0000256" key="3">
    <source>
        <dbReference type="ARBA" id="ARBA00022664"/>
    </source>
</evidence>
<keyword evidence="3" id="KW-0507">mRNA processing</keyword>
<dbReference type="AlphaFoldDB" id="A0A139AED9"/>
<evidence type="ECO:0000256" key="6">
    <source>
        <dbReference type="ARBA" id="ARBA00025498"/>
    </source>
</evidence>
<evidence type="ECO:0000313" key="10">
    <source>
        <dbReference type="EMBL" id="KXS15161.1"/>
    </source>
</evidence>
<dbReference type="EMBL" id="KQ965764">
    <property type="protein sequence ID" value="KXS15161.1"/>
    <property type="molecule type" value="Genomic_DNA"/>
</dbReference>
<dbReference type="InterPro" id="IPR020472">
    <property type="entry name" value="WD40_PAC1"/>
</dbReference>
<keyword evidence="2 8" id="KW-0853">WD repeat</keyword>
<dbReference type="FunFam" id="2.130.10.10:FF:000069">
    <property type="entry name" value="WD repeat domain 33"/>
    <property type="match status" value="1"/>
</dbReference>
<dbReference type="GO" id="GO:0180010">
    <property type="term" value="P:co-transcriptional mRNA 3'-end processing, cleavage and polyadenylation pathway"/>
    <property type="evidence" value="ECO:0007669"/>
    <property type="project" value="EnsemblFungi"/>
</dbReference>
<evidence type="ECO:0000256" key="9">
    <source>
        <dbReference type="SAM" id="MobiDB-lite"/>
    </source>
</evidence>
<protein>
    <recommendedName>
        <fullName evidence="7">Polyadenylation factor subunit 2</fullName>
    </recommendedName>
</protein>
<organism evidence="10 11">
    <name type="scientific">Gonapodya prolifera (strain JEL478)</name>
    <name type="common">Monoblepharis prolifera</name>
    <dbReference type="NCBI Taxonomy" id="1344416"/>
    <lineage>
        <taxon>Eukaryota</taxon>
        <taxon>Fungi</taxon>
        <taxon>Fungi incertae sedis</taxon>
        <taxon>Chytridiomycota</taxon>
        <taxon>Chytridiomycota incertae sedis</taxon>
        <taxon>Monoblepharidomycetes</taxon>
        <taxon>Monoblepharidales</taxon>
        <taxon>Gonapodyaceae</taxon>
        <taxon>Gonapodya</taxon>
    </lineage>
</organism>
<dbReference type="Proteomes" id="UP000070544">
    <property type="component" value="Unassembled WGS sequence"/>
</dbReference>
<feature type="repeat" description="WD" evidence="8">
    <location>
        <begin position="101"/>
        <end position="142"/>
    </location>
</feature>
<keyword evidence="5" id="KW-0539">Nucleus</keyword>
<evidence type="ECO:0000256" key="8">
    <source>
        <dbReference type="PROSITE-ProRule" id="PRU00221"/>
    </source>
</evidence>